<dbReference type="PANTHER" id="PTHR27008:SF523">
    <property type="entry name" value="LRR RECEPTOR-LIKE KINASE FAMILY PROTEIN"/>
    <property type="match status" value="1"/>
</dbReference>
<feature type="non-terminal residue" evidence="7">
    <location>
        <position position="76"/>
    </location>
</feature>
<dbReference type="InterPro" id="IPR032675">
    <property type="entry name" value="LRR_dom_sf"/>
</dbReference>
<keyword evidence="7" id="KW-0808">Transferase</keyword>
<keyword evidence="3" id="KW-0812">Transmembrane</keyword>
<comment type="subcellular location">
    <subcellularLocation>
        <location evidence="1">Membrane</location>
    </subcellularLocation>
</comment>
<evidence type="ECO:0000256" key="2">
    <source>
        <dbReference type="ARBA" id="ARBA00022614"/>
    </source>
</evidence>
<reference evidence="7 8" key="1">
    <citation type="journal article" date="2014" name="Am. J. Bot.">
        <title>Genome assembly and annotation for red clover (Trifolium pratense; Fabaceae).</title>
        <authorList>
            <person name="Istvanek J."/>
            <person name="Jaros M."/>
            <person name="Krenek A."/>
            <person name="Repkova J."/>
        </authorList>
    </citation>
    <scope>NUCLEOTIDE SEQUENCE [LARGE SCALE GENOMIC DNA]</scope>
    <source>
        <strain evidence="8">cv. Tatra</strain>
        <tissue evidence="7">Young leaves</tissue>
    </source>
</reference>
<evidence type="ECO:0000256" key="3">
    <source>
        <dbReference type="ARBA" id="ARBA00022692"/>
    </source>
</evidence>
<dbReference type="InterPro" id="IPR001611">
    <property type="entry name" value="Leu-rich_rpt"/>
</dbReference>
<keyword evidence="2" id="KW-0433">Leucine-rich repeat</keyword>
<dbReference type="Proteomes" id="UP000236291">
    <property type="component" value="Unassembled WGS sequence"/>
</dbReference>
<dbReference type="Pfam" id="PF00560">
    <property type="entry name" value="LRR_1"/>
    <property type="match status" value="2"/>
</dbReference>
<dbReference type="SUPFAM" id="SSF52058">
    <property type="entry name" value="L domain-like"/>
    <property type="match status" value="1"/>
</dbReference>
<dbReference type="PANTHER" id="PTHR27008">
    <property type="entry name" value="OS04G0122200 PROTEIN"/>
    <property type="match status" value="1"/>
</dbReference>
<reference evidence="7 8" key="2">
    <citation type="journal article" date="2017" name="Front. Plant Sci.">
        <title>Gene Classification and Mining of Molecular Markers Useful in Red Clover (Trifolium pratense) Breeding.</title>
        <authorList>
            <person name="Istvanek J."/>
            <person name="Dluhosova J."/>
            <person name="Dluhos P."/>
            <person name="Patkova L."/>
            <person name="Nedelnik J."/>
            <person name="Repkova J."/>
        </authorList>
    </citation>
    <scope>NUCLEOTIDE SEQUENCE [LARGE SCALE GENOMIC DNA]</scope>
    <source>
        <strain evidence="8">cv. Tatra</strain>
        <tissue evidence="7">Young leaves</tissue>
    </source>
</reference>
<keyword evidence="4" id="KW-0677">Repeat</keyword>
<evidence type="ECO:0000256" key="4">
    <source>
        <dbReference type="ARBA" id="ARBA00022737"/>
    </source>
</evidence>
<organism evidence="7 8">
    <name type="scientific">Trifolium pratense</name>
    <name type="common">Red clover</name>
    <dbReference type="NCBI Taxonomy" id="57577"/>
    <lineage>
        <taxon>Eukaryota</taxon>
        <taxon>Viridiplantae</taxon>
        <taxon>Streptophyta</taxon>
        <taxon>Embryophyta</taxon>
        <taxon>Tracheophyta</taxon>
        <taxon>Spermatophyta</taxon>
        <taxon>Magnoliopsida</taxon>
        <taxon>eudicotyledons</taxon>
        <taxon>Gunneridae</taxon>
        <taxon>Pentapetalae</taxon>
        <taxon>rosids</taxon>
        <taxon>fabids</taxon>
        <taxon>Fabales</taxon>
        <taxon>Fabaceae</taxon>
        <taxon>Papilionoideae</taxon>
        <taxon>50 kb inversion clade</taxon>
        <taxon>NPAAA clade</taxon>
        <taxon>Hologalegina</taxon>
        <taxon>IRL clade</taxon>
        <taxon>Trifolieae</taxon>
        <taxon>Trifolium</taxon>
    </lineage>
</organism>
<evidence type="ECO:0000256" key="5">
    <source>
        <dbReference type="ARBA" id="ARBA00022989"/>
    </source>
</evidence>
<sequence>MLKNIERLDVSENYLSGNIPETIGECISLEYLNLQGNSFNGTIPSSLASHKGKVPTYGVFGNATQVAIIGNNKLCG</sequence>
<gene>
    <name evidence="7" type="ORF">L195_g034026</name>
</gene>
<dbReference type="EMBL" id="ASHM01033410">
    <property type="protein sequence ID" value="PNX78052.1"/>
    <property type="molecule type" value="Genomic_DNA"/>
</dbReference>
<dbReference type="AlphaFoldDB" id="A0A2K3LHP1"/>
<evidence type="ECO:0000256" key="6">
    <source>
        <dbReference type="ARBA" id="ARBA00023136"/>
    </source>
</evidence>
<evidence type="ECO:0000313" key="7">
    <source>
        <dbReference type="EMBL" id="PNX78052.1"/>
    </source>
</evidence>
<evidence type="ECO:0000256" key="1">
    <source>
        <dbReference type="ARBA" id="ARBA00004370"/>
    </source>
</evidence>
<dbReference type="GO" id="GO:0016301">
    <property type="term" value="F:kinase activity"/>
    <property type="evidence" value="ECO:0007669"/>
    <property type="project" value="UniProtKB-KW"/>
</dbReference>
<accession>A0A2K3LHP1</accession>
<dbReference type="GO" id="GO:0016020">
    <property type="term" value="C:membrane"/>
    <property type="evidence" value="ECO:0007669"/>
    <property type="project" value="UniProtKB-SubCell"/>
</dbReference>
<dbReference type="Gene3D" id="3.80.10.10">
    <property type="entry name" value="Ribonuclease Inhibitor"/>
    <property type="match status" value="1"/>
</dbReference>
<protein>
    <submittedName>
        <fullName evidence="7">Kinase-like protein</fullName>
    </submittedName>
</protein>
<keyword evidence="6" id="KW-0472">Membrane</keyword>
<name>A0A2K3LHP1_TRIPR</name>
<comment type="caution">
    <text evidence="7">The sequence shown here is derived from an EMBL/GenBank/DDBJ whole genome shotgun (WGS) entry which is preliminary data.</text>
</comment>
<proteinExistence type="predicted"/>
<keyword evidence="5" id="KW-1133">Transmembrane helix</keyword>
<keyword evidence="7" id="KW-0418">Kinase</keyword>
<dbReference type="InterPro" id="IPR051809">
    <property type="entry name" value="Plant_receptor-like_S/T_kinase"/>
</dbReference>
<evidence type="ECO:0000313" key="8">
    <source>
        <dbReference type="Proteomes" id="UP000236291"/>
    </source>
</evidence>